<dbReference type="KEGG" id="epa:110234583"/>
<evidence type="ECO:0000256" key="1">
    <source>
        <dbReference type="SAM" id="Coils"/>
    </source>
</evidence>
<dbReference type="SUPFAM" id="SSF46565">
    <property type="entry name" value="Chaperone J-domain"/>
    <property type="match status" value="1"/>
</dbReference>
<reference evidence="4" key="1">
    <citation type="submission" date="2022-11" db="UniProtKB">
        <authorList>
            <consortium name="EnsemblMetazoa"/>
        </authorList>
    </citation>
    <scope>IDENTIFICATION</scope>
</reference>
<keyword evidence="1" id="KW-0175">Coiled coil</keyword>
<dbReference type="AlphaFoldDB" id="A0A913YET6"/>
<keyword evidence="5" id="KW-1185">Reference proteome</keyword>
<feature type="domain" description="J" evidence="3">
    <location>
        <begin position="46"/>
        <end position="116"/>
    </location>
</feature>
<dbReference type="PROSITE" id="PS50076">
    <property type="entry name" value="DNAJ_2"/>
    <property type="match status" value="1"/>
</dbReference>
<dbReference type="PRINTS" id="PR00625">
    <property type="entry name" value="JDOMAIN"/>
</dbReference>
<dbReference type="EnsemblMetazoa" id="XM_028657707.1">
    <property type="protein sequence ID" value="XP_028513508.1"/>
    <property type="gene ID" value="LOC110234583"/>
</dbReference>
<dbReference type="GO" id="GO:0005634">
    <property type="term" value="C:nucleus"/>
    <property type="evidence" value="ECO:0007669"/>
    <property type="project" value="TreeGrafter"/>
</dbReference>
<name>A0A913YET6_EXADI</name>
<evidence type="ECO:0000259" key="3">
    <source>
        <dbReference type="PROSITE" id="PS50076"/>
    </source>
</evidence>
<feature type="compositionally biased region" description="Basic and acidic residues" evidence="2">
    <location>
        <begin position="237"/>
        <end position="250"/>
    </location>
</feature>
<evidence type="ECO:0000313" key="4">
    <source>
        <dbReference type="EnsemblMetazoa" id="XP_028513508.1"/>
    </source>
</evidence>
<evidence type="ECO:0000313" key="5">
    <source>
        <dbReference type="Proteomes" id="UP000887567"/>
    </source>
</evidence>
<dbReference type="Proteomes" id="UP000887567">
    <property type="component" value="Unplaced"/>
</dbReference>
<dbReference type="OMA" id="NWEDERD"/>
<sequence length="250" mass="29665">MAAEGDKAFSSFMTEVKQIEKDDSVWTGPKQIERLTKPGTKYLNLNPYEVLQLLPDSSEEDLKKQYRKLSFLVHPDKNRHDIDRAQKAFDAVSNAYKTVQDPEKLKRVKEILDEANALVKEKLKEKRKQAKAKGDETIEEDDPIKFKKFHHAETVKLFADHEIKRVARENKEAELRYCHYILNYLHLTAELRYCHYILNYLHLTAELRYCESRNERVDSWRNFNSDKKSKKKKVKARKEFRPPSLKPEKR</sequence>
<dbReference type="Pfam" id="PF00226">
    <property type="entry name" value="DnaJ"/>
    <property type="match status" value="1"/>
</dbReference>
<organism evidence="4 5">
    <name type="scientific">Exaiptasia diaphana</name>
    <name type="common">Tropical sea anemone</name>
    <name type="synonym">Aiptasia pulchella</name>
    <dbReference type="NCBI Taxonomy" id="2652724"/>
    <lineage>
        <taxon>Eukaryota</taxon>
        <taxon>Metazoa</taxon>
        <taxon>Cnidaria</taxon>
        <taxon>Anthozoa</taxon>
        <taxon>Hexacorallia</taxon>
        <taxon>Actiniaria</taxon>
        <taxon>Aiptasiidae</taxon>
        <taxon>Exaiptasia</taxon>
    </lineage>
</organism>
<dbReference type="SMART" id="SM00271">
    <property type="entry name" value="DnaJ"/>
    <property type="match status" value="1"/>
</dbReference>
<dbReference type="CDD" id="cd06257">
    <property type="entry name" value="DnaJ"/>
    <property type="match status" value="1"/>
</dbReference>
<protein>
    <recommendedName>
        <fullName evidence="3">J domain-containing protein</fullName>
    </recommendedName>
</protein>
<dbReference type="RefSeq" id="XP_028513508.1">
    <property type="nucleotide sequence ID" value="XM_028657707.1"/>
</dbReference>
<dbReference type="PANTHER" id="PTHR15606:SF4">
    <property type="entry name" value="DNAJ HOMOLOG SUBFAMILY C MEMBER 8"/>
    <property type="match status" value="1"/>
</dbReference>
<dbReference type="InterPro" id="IPR036869">
    <property type="entry name" value="J_dom_sf"/>
</dbReference>
<dbReference type="Gene3D" id="1.10.287.110">
    <property type="entry name" value="DnaJ domain"/>
    <property type="match status" value="1"/>
</dbReference>
<dbReference type="OrthoDB" id="342454at2759"/>
<dbReference type="InterPro" id="IPR042858">
    <property type="entry name" value="DNAJC8"/>
</dbReference>
<feature type="coiled-coil region" evidence="1">
    <location>
        <begin position="105"/>
        <end position="140"/>
    </location>
</feature>
<dbReference type="PANTHER" id="PTHR15606">
    <property type="entry name" value="DNAJ HOMOLOG SUBFAMILY C MEMBER 8/LIPOPOLYSACCHARIDE SPECIFIC RESPONSE-7-RELATED"/>
    <property type="match status" value="1"/>
</dbReference>
<proteinExistence type="predicted"/>
<feature type="region of interest" description="Disordered" evidence="2">
    <location>
        <begin position="221"/>
        <end position="250"/>
    </location>
</feature>
<dbReference type="InterPro" id="IPR001623">
    <property type="entry name" value="DnaJ_domain"/>
</dbReference>
<dbReference type="GeneID" id="110234583"/>
<accession>A0A913YET6</accession>
<evidence type="ECO:0000256" key="2">
    <source>
        <dbReference type="SAM" id="MobiDB-lite"/>
    </source>
</evidence>